<dbReference type="Proteomes" id="UP001307168">
    <property type="component" value="Unassembled WGS sequence"/>
</dbReference>
<keyword evidence="3" id="KW-1185">Reference proteome</keyword>
<dbReference type="AlphaFoldDB" id="A0AAW9NE82"/>
<name>A0AAW9NE82_9BACI</name>
<feature type="transmembrane region" description="Helical" evidence="1">
    <location>
        <begin position="45"/>
        <end position="63"/>
    </location>
</feature>
<accession>A0AAW9NE82</accession>
<keyword evidence="1" id="KW-1133">Transmembrane helix</keyword>
<keyword evidence="1" id="KW-0472">Membrane</keyword>
<evidence type="ECO:0000313" key="2">
    <source>
        <dbReference type="EMBL" id="MEC0276164.1"/>
    </source>
</evidence>
<organism evidence="2 3">
    <name type="scientific">Peribacillus castrilensis</name>
    <dbReference type="NCBI Taxonomy" id="2897690"/>
    <lineage>
        <taxon>Bacteria</taxon>
        <taxon>Bacillati</taxon>
        <taxon>Bacillota</taxon>
        <taxon>Bacilli</taxon>
        <taxon>Bacillales</taxon>
        <taxon>Bacillaceae</taxon>
        <taxon>Peribacillus</taxon>
    </lineage>
</organism>
<reference evidence="2 3" key="1">
    <citation type="submission" date="2023-03" db="EMBL/GenBank/DDBJ databases">
        <title>Bacillus Genome Sequencing.</title>
        <authorList>
            <person name="Dunlap C."/>
        </authorList>
    </citation>
    <scope>NUCLEOTIDE SEQUENCE [LARGE SCALE GENOMIC DNA]</scope>
    <source>
        <strain evidence="2 3">B-41290</strain>
    </source>
</reference>
<dbReference type="RefSeq" id="WP_367408020.1">
    <property type="nucleotide sequence ID" value="NZ_JARNBH010000032.1"/>
</dbReference>
<sequence>MSKRIVKRIFVVASTLSLFNGVLMGFHLMFYPNVGFPDSEGWKSMLFYFGYGLWSQYIALHFFNEQGDQEESEESN</sequence>
<dbReference type="EMBL" id="JARNBH010000032">
    <property type="protein sequence ID" value="MEC0276164.1"/>
    <property type="molecule type" value="Genomic_DNA"/>
</dbReference>
<evidence type="ECO:0000313" key="3">
    <source>
        <dbReference type="Proteomes" id="UP001307168"/>
    </source>
</evidence>
<keyword evidence="1" id="KW-0812">Transmembrane</keyword>
<proteinExistence type="predicted"/>
<feature type="transmembrane region" description="Helical" evidence="1">
    <location>
        <begin position="9"/>
        <end position="30"/>
    </location>
</feature>
<protein>
    <submittedName>
        <fullName evidence="2">Uncharacterized protein</fullName>
    </submittedName>
</protein>
<comment type="caution">
    <text evidence="2">The sequence shown here is derived from an EMBL/GenBank/DDBJ whole genome shotgun (WGS) entry which is preliminary data.</text>
</comment>
<evidence type="ECO:0000256" key="1">
    <source>
        <dbReference type="SAM" id="Phobius"/>
    </source>
</evidence>
<gene>
    <name evidence="2" type="ORF">P4706_24410</name>
</gene>